<evidence type="ECO:0000256" key="1">
    <source>
        <dbReference type="SAM" id="MobiDB-lite"/>
    </source>
</evidence>
<keyword evidence="3" id="KW-1185">Reference proteome</keyword>
<accession>A0A917CES8</accession>
<reference evidence="2" key="2">
    <citation type="submission" date="2020-09" db="EMBL/GenBank/DDBJ databases">
        <authorList>
            <person name="Sun Q."/>
            <person name="Zhou Y."/>
        </authorList>
    </citation>
    <scope>NUCLEOTIDE SEQUENCE</scope>
    <source>
        <strain evidence="2">CGMCC 1.12726</strain>
    </source>
</reference>
<dbReference type="NCBIfam" id="TIGR02532">
    <property type="entry name" value="IV_pilin_GFxxxE"/>
    <property type="match status" value="1"/>
</dbReference>
<evidence type="ECO:0000313" key="3">
    <source>
        <dbReference type="Proteomes" id="UP000632858"/>
    </source>
</evidence>
<dbReference type="InterPro" id="IPR012902">
    <property type="entry name" value="N_methyl_site"/>
</dbReference>
<dbReference type="Pfam" id="PF07963">
    <property type="entry name" value="N_methyl"/>
    <property type="match status" value="1"/>
</dbReference>
<sequence length="775" mass="82008">MAMSTNRMKRNSRGFSMIEVMISVVVLGFGLMALAALQTSLIRSSAETKAQTVALQLAKDKLEDLRSFGTLAGYQAVTTGTDTVNDSNGNLGGVNYSRAWTVTRFGYQPSTSAFAAIATLTGPTPAANASGVAFTANNEYKRVAITVSWTDANGATQSIGLEDAIGAVSPGDGSKVVLNNTATSEPRYPRVLINDPSLTEGVIPIAVGDGSETAATNPKPEIVGNKNNQHVVETRFDVLTYAAITDTTAQVQSRVETVVVGCTCNAGNAVSTDTAYRPSYWNGFRYSVPRPASYAPPAGPATIGNNDPPQSTYCTTCCRDHHDPSGVEGAKFDPRRASHVHYKIANGALVAAGTNDNYLESCRLIRVDGIFRVAADMNNDYFNLLEARNDGTTGAFAPTTTAIANYQNLVLDYLDSRIVNQGNQASYNTPLTASAVSGLETARDINAPASIGIQRSNDFKWLHSRGLFIDYLEPEARDKIATSKCTGTTAQQRSCVLKYVPFTSINLSELSRWSPTSGTQIVVTNADFASSETQTDPVRGKVTPGSNPTNNSNQTAYSSIFNSNSGIALLSSAIDPDETDLQDTQVFAIGGGTPPVGGGTYTVNVNNYSFGLSASTYPNFVANPAATCNYNPANGGPNPFTCTTATVGVGVVLTIRSYNTSDTTRTSHDPITCSGPNGNVSYDPGVRDAYQVTYCKNYRVDLASQSGVIGLPLPSDGALSESTSITFPLIADGNTINIGMFLQNETKTANTCTYVCKTSNCNQKTYTITSASCPP</sequence>
<evidence type="ECO:0000313" key="2">
    <source>
        <dbReference type="EMBL" id="GGF85523.1"/>
    </source>
</evidence>
<dbReference type="Proteomes" id="UP000632858">
    <property type="component" value="Unassembled WGS sequence"/>
</dbReference>
<dbReference type="InterPro" id="IPR013362">
    <property type="entry name" value="Pilus_4_PilV"/>
</dbReference>
<dbReference type="AlphaFoldDB" id="A0A917CES8"/>
<evidence type="ECO:0008006" key="4">
    <source>
        <dbReference type="Google" id="ProtNLM"/>
    </source>
</evidence>
<organism evidence="2 3">
    <name type="scientific">Arenimonas maotaiensis</name>
    <dbReference type="NCBI Taxonomy" id="1446479"/>
    <lineage>
        <taxon>Bacteria</taxon>
        <taxon>Pseudomonadati</taxon>
        <taxon>Pseudomonadota</taxon>
        <taxon>Gammaproteobacteria</taxon>
        <taxon>Lysobacterales</taxon>
        <taxon>Lysobacteraceae</taxon>
        <taxon>Arenimonas</taxon>
    </lineage>
</organism>
<dbReference type="NCBIfam" id="TIGR02523">
    <property type="entry name" value="type_IV_pilV"/>
    <property type="match status" value="1"/>
</dbReference>
<gene>
    <name evidence="2" type="ORF">GCM10010960_04410</name>
</gene>
<protein>
    <recommendedName>
        <fullName evidence="4">Prepilin-type N-terminal cleavage/methylation domain-containing protein</fullName>
    </recommendedName>
</protein>
<name>A0A917CES8_9GAMM</name>
<feature type="compositionally biased region" description="Polar residues" evidence="1">
    <location>
        <begin position="544"/>
        <end position="553"/>
    </location>
</feature>
<feature type="region of interest" description="Disordered" evidence="1">
    <location>
        <begin position="532"/>
        <end position="553"/>
    </location>
</feature>
<reference evidence="2" key="1">
    <citation type="journal article" date="2014" name="Int. J. Syst. Evol. Microbiol.">
        <title>Complete genome sequence of Corynebacterium casei LMG S-19264T (=DSM 44701T), isolated from a smear-ripened cheese.</title>
        <authorList>
            <consortium name="US DOE Joint Genome Institute (JGI-PGF)"/>
            <person name="Walter F."/>
            <person name="Albersmeier A."/>
            <person name="Kalinowski J."/>
            <person name="Ruckert C."/>
        </authorList>
    </citation>
    <scope>NUCLEOTIDE SEQUENCE</scope>
    <source>
        <strain evidence="2">CGMCC 1.12726</strain>
    </source>
</reference>
<comment type="caution">
    <text evidence="2">The sequence shown here is derived from an EMBL/GenBank/DDBJ whole genome shotgun (WGS) entry which is preliminary data.</text>
</comment>
<dbReference type="EMBL" id="BMFO01000001">
    <property type="protein sequence ID" value="GGF85523.1"/>
    <property type="molecule type" value="Genomic_DNA"/>
</dbReference>
<proteinExistence type="predicted"/>